<evidence type="ECO:0000259" key="10">
    <source>
        <dbReference type="Pfam" id="PF25019"/>
    </source>
</evidence>
<dbReference type="InterPro" id="IPR001611">
    <property type="entry name" value="Leu-rich_rpt"/>
</dbReference>
<dbReference type="InterPro" id="IPR057135">
    <property type="entry name" value="At4g27190-like_LRR"/>
</dbReference>
<evidence type="ECO:0008006" key="13">
    <source>
        <dbReference type="Google" id="ProtNLM"/>
    </source>
</evidence>
<dbReference type="SUPFAM" id="SSF52540">
    <property type="entry name" value="P-loop containing nucleoside triphosphate hydrolases"/>
    <property type="match status" value="1"/>
</dbReference>
<evidence type="ECO:0000256" key="1">
    <source>
        <dbReference type="ARBA" id="ARBA00022614"/>
    </source>
</evidence>
<dbReference type="InterPro" id="IPR042197">
    <property type="entry name" value="Apaf_helical"/>
</dbReference>
<evidence type="ECO:0000256" key="5">
    <source>
        <dbReference type="ARBA" id="ARBA00022840"/>
    </source>
</evidence>
<dbReference type="Gene3D" id="1.20.5.4130">
    <property type="match status" value="1"/>
</dbReference>
<keyword evidence="3" id="KW-0547">Nucleotide-binding</keyword>
<dbReference type="SUPFAM" id="SSF52047">
    <property type="entry name" value="RNI-like"/>
    <property type="match status" value="1"/>
</dbReference>
<feature type="domain" description="Disease resistance protein winged helix" evidence="9">
    <location>
        <begin position="431"/>
        <end position="502"/>
    </location>
</feature>
<evidence type="ECO:0000259" key="7">
    <source>
        <dbReference type="Pfam" id="PF18052"/>
    </source>
</evidence>
<keyword evidence="4" id="KW-0611">Plant defense</keyword>
<evidence type="ECO:0000259" key="6">
    <source>
        <dbReference type="Pfam" id="PF00931"/>
    </source>
</evidence>
<dbReference type="InterPro" id="IPR032675">
    <property type="entry name" value="LRR_dom_sf"/>
</dbReference>
<dbReference type="Gene3D" id="3.40.50.300">
    <property type="entry name" value="P-loop containing nucleotide triphosphate hydrolases"/>
    <property type="match status" value="1"/>
</dbReference>
<keyword evidence="5" id="KW-0067">ATP-binding</keyword>
<dbReference type="Pfam" id="PF23559">
    <property type="entry name" value="WHD_DRP"/>
    <property type="match status" value="1"/>
</dbReference>
<dbReference type="Pfam" id="PF23247">
    <property type="entry name" value="LRR_RPS2"/>
    <property type="match status" value="1"/>
</dbReference>
<evidence type="ECO:0000256" key="3">
    <source>
        <dbReference type="ARBA" id="ARBA00022741"/>
    </source>
</evidence>
<dbReference type="PANTHER" id="PTHR36766">
    <property type="entry name" value="PLANT BROAD-SPECTRUM MILDEW RESISTANCE PROTEIN RPW8"/>
    <property type="match status" value="1"/>
</dbReference>
<proteinExistence type="predicted"/>
<dbReference type="InterPro" id="IPR038005">
    <property type="entry name" value="RX-like_CC"/>
</dbReference>
<dbReference type="Gene3D" id="3.80.10.10">
    <property type="entry name" value="Ribonuclease Inhibitor"/>
    <property type="match status" value="3"/>
</dbReference>
<evidence type="ECO:0000256" key="2">
    <source>
        <dbReference type="ARBA" id="ARBA00022737"/>
    </source>
</evidence>
<keyword evidence="12" id="KW-1185">Reference proteome</keyword>
<evidence type="ECO:0000256" key="4">
    <source>
        <dbReference type="ARBA" id="ARBA00022821"/>
    </source>
</evidence>
<name>A0ABU6T794_9FABA</name>
<dbReference type="InterPro" id="IPR027417">
    <property type="entry name" value="P-loop_NTPase"/>
</dbReference>
<dbReference type="Pfam" id="PF18052">
    <property type="entry name" value="Rx_N"/>
    <property type="match status" value="1"/>
</dbReference>
<feature type="domain" description="NB-ARC" evidence="6">
    <location>
        <begin position="173"/>
        <end position="345"/>
    </location>
</feature>
<feature type="domain" description="Disease resistance N-terminal" evidence="7">
    <location>
        <begin position="5"/>
        <end position="92"/>
    </location>
</feature>
<evidence type="ECO:0000259" key="9">
    <source>
        <dbReference type="Pfam" id="PF23559"/>
    </source>
</evidence>
<keyword evidence="1" id="KW-0433">Leucine-rich repeat</keyword>
<dbReference type="EMBL" id="JASCZI010090663">
    <property type="protein sequence ID" value="MED6144404.1"/>
    <property type="molecule type" value="Genomic_DNA"/>
</dbReference>
<dbReference type="PRINTS" id="PR00364">
    <property type="entry name" value="DISEASERSIST"/>
</dbReference>
<gene>
    <name evidence="11" type="ORF">PIB30_015408</name>
</gene>
<dbReference type="CDD" id="cd14798">
    <property type="entry name" value="RX-CC_like"/>
    <property type="match status" value="1"/>
</dbReference>
<reference evidence="11 12" key="1">
    <citation type="journal article" date="2023" name="Plants (Basel)">
        <title>Bridging the Gap: Combining Genomics and Transcriptomics Approaches to Understand Stylosanthes scabra, an Orphan Legume from the Brazilian Caatinga.</title>
        <authorList>
            <person name="Ferreira-Neto J.R.C."/>
            <person name="da Silva M.D."/>
            <person name="Binneck E."/>
            <person name="de Melo N.F."/>
            <person name="da Silva R.H."/>
            <person name="de Melo A.L.T.M."/>
            <person name="Pandolfi V."/>
            <person name="Bustamante F.O."/>
            <person name="Brasileiro-Vidal A.C."/>
            <person name="Benko-Iseppon A.M."/>
        </authorList>
    </citation>
    <scope>NUCLEOTIDE SEQUENCE [LARGE SCALE GENOMIC DNA]</scope>
    <source>
        <tissue evidence="11">Leaves</tissue>
    </source>
</reference>
<organism evidence="11 12">
    <name type="scientific">Stylosanthes scabra</name>
    <dbReference type="NCBI Taxonomy" id="79078"/>
    <lineage>
        <taxon>Eukaryota</taxon>
        <taxon>Viridiplantae</taxon>
        <taxon>Streptophyta</taxon>
        <taxon>Embryophyta</taxon>
        <taxon>Tracheophyta</taxon>
        <taxon>Spermatophyta</taxon>
        <taxon>Magnoliopsida</taxon>
        <taxon>eudicotyledons</taxon>
        <taxon>Gunneridae</taxon>
        <taxon>Pentapetalae</taxon>
        <taxon>rosids</taxon>
        <taxon>fabids</taxon>
        <taxon>Fabales</taxon>
        <taxon>Fabaceae</taxon>
        <taxon>Papilionoideae</taxon>
        <taxon>50 kb inversion clade</taxon>
        <taxon>dalbergioids sensu lato</taxon>
        <taxon>Dalbergieae</taxon>
        <taxon>Pterocarpus clade</taxon>
        <taxon>Stylosanthes</taxon>
    </lineage>
</organism>
<dbReference type="PROSITE" id="PS51450">
    <property type="entry name" value="LRR"/>
    <property type="match status" value="1"/>
</dbReference>
<dbReference type="Gene3D" id="1.10.10.10">
    <property type="entry name" value="Winged helix-like DNA-binding domain superfamily/Winged helix DNA-binding domain"/>
    <property type="match status" value="1"/>
</dbReference>
<evidence type="ECO:0000313" key="11">
    <source>
        <dbReference type="EMBL" id="MED6144404.1"/>
    </source>
</evidence>
<dbReference type="SUPFAM" id="SSF52058">
    <property type="entry name" value="L domain-like"/>
    <property type="match status" value="1"/>
</dbReference>
<feature type="domain" description="R13L1/DRL21-like LRR repeat region" evidence="10">
    <location>
        <begin position="683"/>
        <end position="807"/>
    </location>
</feature>
<dbReference type="InterPro" id="IPR036388">
    <property type="entry name" value="WH-like_DNA-bd_sf"/>
</dbReference>
<dbReference type="InterPro" id="IPR002182">
    <property type="entry name" value="NB-ARC"/>
</dbReference>
<dbReference type="Proteomes" id="UP001341840">
    <property type="component" value="Unassembled WGS sequence"/>
</dbReference>
<keyword evidence="2" id="KW-0677">Repeat</keyword>
<dbReference type="Pfam" id="PF25019">
    <property type="entry name" value="LRR_R13L1-DRL21"/>
    <property type="match status" value="1"/>
</dbReference>
<feature type="domain" description="Disease resistance protein At4g27190-like leucine-rich repeats" evidence="8">
    <location>
        <begin position="992"/>
        <end position="1102"/>
    </location>
</feature>
<dbReference type="InterPro" id="IPR056789">
    <property type="entry name" value="LRR_R13L1-DRL21"/>
</dbReference>
<dbReference type="Pfam" id="PF00931">
    <property type="entry name" value="NB-ARC"/>
    <property type="match status" value="1"/>
</dbReference>
<evidence type="ECO:0000313" key="12">
    <source>
        <dbReference type="Proteomes" id="UP001341840"/>
    </source>
</evidence>
<dbReference type="InterPro" id="IPR058922">
    <property type="entry name" value="WHD_DRP"/>
</dbReference>
<comment type="caution">
    <text evidence="11">The sequence shown here is derived from an EMBL/GenBank/DDBJ whole genome shotgun (WGS) entry which is preliminary data.</text>
</comment>
<dbReference type="Gene3D" id="1.10.8.430">
    <property type="entry name" value="Helical domain of apoptotic protease-activating factors"/>
    <property type="match status" value="1"/>
</dbReference>
<dbReference type="PANTHER" id="PTHR36766:SF42">
    <property type="entry name" value="NB-ARC DOMAIN DISEASE RESISTANCE PROTEIN"/>
    <property type="match status" value="1"/>
</dbReference>
<evidence type="ECO:0000259" key="8">
    <source>
        <dbReference type="Pfam" id="PF23247"/>
    </source>
</evidence>
<accession>A0ABU6T794</accession>
<sequence length="1129" mass="128689">MAEAVVTILLENLSSFFQKELESITGVDEELKKLSSTFTAIRAVLADAEMKQFTDLAIKDWLRKVEDAALLLDDILDEFSTHDLRKQHQQQKGGLFNKVQASCNYSFGLKNAMFRRTMANKMKRMRETLQNIAEERKMFHLCEATATTEKKAELMEWRQTSSVVTQPEIYGREEDKERVVQALIRSCGYTERAMVYTIVGLGGLGKTTLAQMVFNDDRITMHFDLKIWVCVSEDFSLKRMIKAIIGSASAGASGDLDLDPLQKLLQQKLQGKRYLLVLDDMWSEDQEKWDRLKNSLVACGSKVGSSIVVTTRLTKVASIMGTLPPHDLSFLSNEDCWSLFKQRAFGLDEEESLELVAIGKEIVKKCKGLPLAAKSLGGLLRFKREEKEWLYVRDNEIWNLPQDENSILPALRLSYLNLPLKSRQCFSFCAIFPEDAEIGKDELVHLWMANGFVTSKGTMTVEDVADEIISELCWASFFQDIEKDDHGRVRRFKIHDLLHDLAQYVMGDVCCIANGEMPLEHSKRIRHLAIQPYARNQINSACQFGSLRTFHLRGANCGLLWPNVLRPVESLRALDLGIANRLNMLHLSVITHMKHLRYLNLSGSSIKKLPESISSLCNLQVLNLNDCDRLQWLPHHLKYLKALRHLYLRWCNSLVCMPQEIGQLTSLITLNIYIVGKKKGLRLDELGQLCLRGELHIKNLERVRNAADAKEAKLMGKELDELKLSWGRNEESKLQQNVDQILEALEPHPKLTNLEVARYQGNYFPQWMGNPDLKNLCFIKIVDCWHSQQLPPLGRLPSLERLVICCMHNLKYVDDESYDGGVARGFQSLEYLELSCMPNLEGLSKEEGRDMFPRLSRLRIRACPKLTFQSHPSVRKLSLVKSWSDCKHSVGPASRRVLLQHPLTVGSCNSIQLDSIRNLSCLECLHLSADREFTSFPMGMLGDLACLRKVHIDEYSKMEALPSGLANSVALEELHIRKCHHLESLTGQVLNELHSLTTLHMDYCNNFKGLSASFQCLTSLKHLKIYDCPQVVSLSEDLQHMPPMLQSITLMQLQNLEHMPSCWASVRSLQSLYIDGCPKLRSLPLCAGGWLHNLETLTISGCPEIQNLFQKETGQDWHWIHHIPYVHLI</sequence>
<dbReference type="InterPro" id="IPR041118">
    <property type="entry name" value="Rx_N"/>
</dbReference>
<protein>
    <recommendedName>
        <fullName evidence="13">Disease resistance protein RGA3</fullName>
    </recommendedName>
</protein>